<organism evidence="1 2">
    <name type="scientific">Halovivax cerinus</name>
    <dbReference type="NCBI Taxonomy" id="1487865"/>
    <lineage>
        <taxon>Archaea</taxon>
        <taxon>Methanobacteriati</taxon>
        <taxon>Methanobacteriota</taxon>
        <taxon>Stenosarchaea group</taxon>
        <taxon>Halobacteria</taxon>
        <taxon>Halobacteriales</taxon>
        <taxon>Natrialbaceae</taxon>
        <taxon>Halovivax</taxon>
    </lineage>
</organism>
<keyword evidence="2" id="KW-1185">Reference proteome</keyword>
<dbReference type="EMBL" id="JBHSAQ010000011">
    <property type="protein sequence ID" value="MFC3959298.1"/>
    <property type="molecule type" value="Genomic_DNA"/>
</dbReference>
<dbReference type="Proteomes" id="UP001595846">
    <property type="component" value="Unassembled WGS sequence"/>
</dbReference>
<protein>
    <submittedName>
        <fullName evidence="1">Uncharacterized protein</fullName>
    </submittedName>
</protein>
<evidence type="ECO:0000313" key="2">
    <source>
        <dbReference type="Proteomes" id="UP001595846"/>
    </source>
</evidence>
<gene>
    <name evidence="1" type="ORF">ACFOUR_13115</name>
</gene>
<evidence type="ECO:0000313" key="1">
    <source>
        <dbReference type="EMBL" id="MFC3959298.1"/>
    </source>
</evidence>
<dbReference type="RefSeq" id="WP_256532844.1">
    <property type="nucleotide sequence ID" value="NZ_CP101824.1"/>
</dbReference>
<dbReference type="GeneID" id="73901953"/>
<dbReference type="AlphaFoldDB" id="A0ABD5NQJ0"/>
<name>A0ABD5NQJ0_9EURY</name>
<reference evidence="1 2" key="1">
    <citation type="journal article" date="2019" name="Int. J. Syst. Evol. Microbiol.">
        <title>The Global Catalogue of Microorganisms (GCM) 10K type strain sequencing project: providing services to taxonomists for standard genome sequencing and annotation.</title>
        <authorList>
            <consortium name="The Broad Institute Genomics Platform"/>
            <consortium name="The Broad Institute Genome Sequencing Center for Infectious Disease"/>
            <person name="Wu L."/>
            <person name="Ma J."/>
        </authorList>
    </citation>
    <scope>NUCLEOTIDE SEQUENCE [LARGE SCALE GENOMIC DNA]</scope>
    <source>
        <strain evidence="1 2">IBRC-M 10256</strain>
    </source>
</reference>
<comment type="caution">
    <text evidence="1">The sequence shown here is derived from an EMBL/GenBank/DDBJ whole genome shotgun (WGS) entry which is preliminary data.</text>
</comment>
<sequence length="119" mass="13537">MTGLPKADLTYPEVIAADYIAGYVRSVIDAGVEQVESLPENVVRFDTNWREPSVSPTPFYQIRGGNGDYGDIDRTRIAAWIKGRRPDDGGFDVHSQWENTIEMLESRRVRNYLSERFAP</sequence>
<accession>A0ABD5NQJ0</accession>
<proteinExistence type="predicted"/>